<dbReference type="EMBL" id="JAFCIX010000567">
    <property type="protein sequence ID" value="KAH6587265.1"/>
    <property type="molecule type" value="Genomic_DNA"/>
</dbReference>
<keyword evidence="2" id="KW-1185">Reference proteome</keyword>
<sequence length="103" mass="11586">MEKEAKSILLVTYTVVGEAKYTEIFRTFLTALRESAKLADKKEREVTGAVSNILTKTGTVIENVNTIHTSFKDTFNNRIALFTLLGSPLKDFEAAKILYEQHC</sequence>
<protein>
    <submittedName>
        <fullName evidence="1">Uncharacterized protein</fullName>
    </submittedName>
</protein>
<reference evidence="1 2" key="1">
    <citation type="submission" date="2021-02" db="EMBL/GenBank/DDBJ databases">
        <title>Variation within the Batrachochytrium salamandrivorans European outbreak.</title>
        <authorList>
            <person name="Kelly M."/>
            <person name="Pasmans F."/>
            <person name="Shea T.P."/>
            <person name="Munoz J.F."/>
            <person name="Carranza S."/>
            <person name="Cuomo C.A."/>
            <person name="Martel A."/>
        </authorList>
    </citation>
    <scope>NUCLEOTIDE SEQUENCE [LARGE SCALE GENOMIC DNA]</scope>
    <source>
        <strain evidence="1 2">AMFP18/2</strain>
    </source>
</reference>
<organism evidence="1 2">
    <name type="scientific">Batrachochytrium salamandrivorans</name>
    <dbReference type="NCBI Taxonomy" id="1357716"/>
    <lineage>
        <taxon>Eukaryota</taxon>
        <taxon>Fungi</taxon>
        <taxon>Fungi incertae sedis</taxon>
        <taxon>Chytridiomycota</taxon>
        <taxon>Chytridiomycota incertae sedis</taxon>
        <taxon>Chytridiomycetes</taxon>
        <taxon>Rhizophydiales</taxon>
        <taxon>Rhizophydiales incertae sedis</taxon>
        <taxon>Batrachochytrium</taxon>
    </lineage>
</organism>
<gene>
    <name evidence="1" type="ORF">BASA50_001398</name>
</gene>
<comment type="caution">
    <text evidence="1">The sequence shown here is derived from an EMBL/GenBank/DDBJ whole genome shotgun (WGS) entry which is preliminary data.</text>
</comment>
<dbReference type="Proteomes" id="UP001648503">
    <property type="component" value="Unassembled WGS sequence"/>
</dbReference>
<accession>A0ABQ8EYK3</accession>
<proteinExistence type="predicted"/>
<name>A0ABQ8EYK3_9FUNG</name>
<evidence type="ECO:0000313" key="2">
    <source>
        <dbReference type="Proteomes" id="UP001648503"/>
    </source>
</evidence>
<evidence type="ECO:0000313" key="1">
    <source>
        <dbReference type="EMBL" id="KAH6587265.1"/>
    </source>
</evidence>